<comment type="caution">
    <text evidence="15">The sequence shown here is derived from an EMBL/GenBank/DDBJ whole genome shotgun (WGS) entry which is preliminary data.</text>
</comment>
<keyword evidence="8 15" id="KW-0675">Receptor</keyword>
<dbReference type="Gene3D" id="2.40.170.20">
    <property type="entry name" value="TonB-dependent receptor, beta-barrel domain"/>
    <property type="match status" value="1"/>
</dbReference>
<comment type="subcellular location">
    <subcellularLocation>
        <location evidence="1 10">Cell outer membrane</location>
        <topology evidence="1 10">Multi-pass membrane protein</topology>
    </subcellularLocation>
</comment>
<keyword evidence="6 11" id="KW-0798">TonB box</keyword>
<dbReference type="InterPro" id="IPR037066">
    <property type="entry name" value="Plug_dom_sf"/>
</dbReference>
<proteinExistence type="inferred from homology"/>
<dbReference type="PROSITE" id="PS52016">
    <property type="entry name" value="TONB_DEPENDENT_REC_3"/>
    <property type="match status" value="1"/>
</dbReference>
<evidence type="ECO:0000256" key="5">
    <source>
        <dbReference type="ARBA" id="ARBA00022692"/>
    </source>
</evidence>
<name>A0ABT5KVT3_9BURK</name>
<evidence type="ECO:0000256" key="9">
    <source>
        <dbReference type="ARBA" id="ARBA00023237"/>
    </source>
</evidence>
<dbReference type="GO" id="GO:0016740">
    <property type="term" value="F:transferase activity"/>
    <property type="evidence" value="ECO:0007669"/>
    <property type="project" value="UniProtKB-KW"/>
</dbReference>
<dbReference type="InterPro" id="IPR036942">
    <property type="entry name" value="Beta-barrel_TonB_sf"/>
</dbReference>
<keyword evidence="7 10" id="KW-0472">Membrane</keyword>
<reference evidence="15 16" key="1">
    <citation type="submission" date="2022-10" db="EMBL/GenBank/DDBJ databases">
        <title>paucibacter sp. hw8 Genome sequencing.</title>
        <authorList>
            <person name="Park S."/>
        </authorList>
    </citation>
    <scope>NUCLEOTIDE SEQUENCE [LARGE SCALE GENOMIC DNA]</scope>
    <source>
        <strain evidence="16">hw8</strain>
    </source>
</reference>
<keyword evidence="15" id="KW-0808">Transferase</keyword>
<dbReference type="InterPro" id="IPR012910">
    <property type="entry name" value="Plug_dom"/>
</dbReference>
<protein>
    <submittedName>
        <fullName evidence="15">TonB-dependent receptor</fullName>
    </submittedName>
</protein>
<evidence type="ECO:0000313" key="16">
    <source>
        <dbReference type="Proteomes" id="UP001219862"/>
    </source>
</evidence>
<evidence type="ECO:0000256" key="2">
    <source>
        <dbReference type="ARBA" id="ARBA00009810"/>
    </source>
</evidence>
<dbReference type="PANTHER" id="PTHR47234">
    <property type="match status" value="1"/>
</dbReference>
<dbReference type="Pfam" id="PF00593">
    <property type="entry name" value="TonB_dep_Rec_b-barrel"/>
    <property type="match status" value="1"/>
</dbReference>
<evidence type="ECO:0000256" key="11">
    <source>
        <dbReference type="RuleBase" id="RU003357"/>
    </source>
</evidence>
<feature type="domain" description="TonB-dependent receptor-like beta-barrel" evidence="13">
    <location>
        <begin position="374"/>
        <end position="882"/>
    </location>
</feature>
<keyword evidence="9 10" id="KW-0998">Cell outer membrane</keyword>
<accession>A0ABT5KVT3</accession>
<evidence type="ECO:0000256" key="7">
    <source>
        <dbReference type="ARBA" id="ARBA00023136"/>
    </source>
</evidence>
<feature type="domain" description="TonB-dependent receptor plug" evidence="14">
    <location>
        <begin position="56"/>
        <end position="164"/>
    </location>
</feature>
<gene>
    <name evidence="15" type="ORF">PRZ01_17810</name>
</gene>
<evidence type="ECO:0000256" key="12">
    <source>
        <dbReference type="SAM" id="SignalP"/>
    </source>
</evidence>
<feature type="chain" id="PRO_5046782781" evidence="12">
    <location>
        <begin position="26"/>
        <end position="921"/>
    </location>
</feature>
<dbReference type="EMBL" id="JAQQXS010000019">
    <property type="protein sequence ID" value="MDC8787050.1"/>
    <property type="molecule type" value="Genomic_DNA"/>
</dbReference>
<dbReference type="InterPro" id="IPR000531">
    <property type="entry name" value="Beta-barrel_TonB"/>
</dbReference>
<evidence type="ECO:0000313" key="15">
    <source>
        <dbReference type="EMBL" id="MDC8787050.1"/>
    </source>
</evidence>
<evidence type="ECO:0000256" key="3">
    <source>
        <dbReference type="ARBA" id="ARBA00022448"/>
    </source>
</evidence>
<evidence type="ECO:0000259" key="13">
    <source>
        <dbReference type="Pfam" id="PF00593"/>
    </source>
</evidence>
<evidence type="ECO:0000256" key="6">
    <source>
        <dbReference type="ARBA" id="ARBA00023077"/>
    </source>
</evidence>
<dbReference type="Pfam" id="PF07715">
    <property type="entry name" value="Plug"/>
    <property type="match status" value="1"/>
</dbReference>
<keyword evidence="3 10" id="KW-0813">Transport</keyword>
<evidence type="ECO:0000259" key="14">
    <source>
        <dbReference type="Pfam" id="PF07715"/>
    </source>
</evidence>
<evidence type="ECO:0000256" key="8">
    <source>
        <dbReference type="ARBA" id="ARBA00023170"/>
    </source>
</evidence>
<keyword evidence="4 10" id="KW-1134">Transmembrane beta strand</keyword>
<dbReference type="Gene3D" id="2.170.130.10">
    <property type="entry name" value="TonB-dependent receptor, plug domain"/>
    <property type="match status" value="1"/>
</dbReference>
<dbReference type="PANTHER" id="PTHR47234:SF2">
    <property type="entry name" value="TONB-DEPENDENT RECEPTOR"/>
    <property type="match status" value="1"/>
</dbReference>
<feature type="signal peptide" evidence="12">
    <location>
        <begin position="1"/>
        <end position="25"/>
    </location>
</feature>
<evidence type="ECO:0000256" key="4">
    <source>
        <dbReference type="ARBA" id="ARBA00022452"/>
    </source>
</evidence>
<sequence length="921" mass="98803">MLLKNCKFSAVSTAVFAVVALSAHAQQAPQPQDAQQLERVEITGSSIKRIAAEGALPVQIFSEEQIKRTGATSVAELIQKLPAMQGFSISDTAIGSNSGGFASASIHNIGESYTLVLLNGRRVAPTGSGNGVNLSAIPMSAIARVEVLTDGASALYGADAIAGVVNFVLKRNVQGGTVEARMNVPLEGGGRSSNASITYGMGDLDKDRFNFVATYRHDDQQQLKSGDRSFAKTAYLPVTLDGKSYVYDRTSTSAVPANAQVTFNKASKLPVYSFNPYQKSNGSCAANNFYSLNNSSSATSVSQMCAFDFVSTIDIFPESKTDSLFATGQFKVNNALTLFSDAAYSRLNLIARIAPNPVPVTIPTSSSLFTQYVAPNLSATQLANVSTVQALYRAQDFGTRDSRSITDSKHFVVGADAEVGTWNINGALTWSENAINEQYVGGYFKTAEFTNMVKNVSFDPFAVAGNQSAATQQLIANSIFHGTVRNETTTLTGADVRASGEIFNLPGGAASLGVGGDVHNTHFKRTPSEAAVNGDIYNYAATTPYDMKRDNAGAFVELLMPLSKAFELTAAGRYDTFSAIKDSLNNKTVGDRQSAATYKLSARYQLSNAVLLRGSYGTGFKAPSMLDIAQPLVANGVTASAYDCPFPGTDACKAGKTQYSQMSGGNDQLKPEKSKQGTLGVRFEPTSSFGIGADYWTVKITDAVSAVSANQAFADPAKYASLFTTYKQPAELQPYYAYINASTNIGQSNTSGIDWDVVTRFQMDFGRVTAGWSGTYLIDASYTRPGTSNDFTDSMGHYGEDATVAFRNISRASLTVETGAFTNNLVLNMRSGYRDRTQTVRDMASGLNTKITLNVPSYYTLDYQGSYKYTKALEFRLGMKNVLNMAPPLSLRDSSGHQVGYDPRYASPMMRTLYASGSFTF</sequence>
<evidence type="ECO:0000256" key="1">
    <source>
        <dbReference type="ARBA" id="ARBA00004571"/>
    </source>
</evidence>
<keyword evidence="5 10" id="KW-0812">Transmembrane</keyword>
<comment type="similarity">
    <text evidence="2 10 11">Belongs to the TonB-dependent receptor family.</text>
</comment>
<dbReference type="InterPro" id="IPR039426">
    <property type="entry name" value="TonB-dep_rcpt-like"/>
</dbReference>
<keyword evidence="12" id="KW-0732">Signal</keyword>
<keyword evidence="16" id="KW-1185">Reference proteome</keyword>
<dbReference type="RefSeq" id="WP_273598188.1">
    <property type="nucleotide sequence ID" value="NZ_JAQQXS010000019.1"/>
</dbReference>
<dbReference type="Proteomes" id="UP001219862">
    <property type="component" value="Unassembled WGS sequence"/>
</dbReference>
<evidence type="ECO:0000256" key="10">
    <source>
        <dbReference type="PROSITE-ProRule" id="PRU01360"/>
    </source>
</evidence>
<organism evidence="15 16">
    <name type="scientific">Roseateles koreensis</name>
    <dbReference type="NCBI Taxonomy" id="2987526"/>
    <lineage>
        <taxon>Bacteria</taxon>
        <taxon>Pseudomonadati</taxon>
        <taxon>Pseudomonadota</taxon>
        <taxon>Betaproteobacteria</taxon>
        <taxon>Burkholderiales</taxon>
        <taxon>Sphaerotilaceae</taxon>
        <taxon>Roseateles</taxon>
    </lineage>
</organism>
<dbReference type="SUPFAM" id="SSF56935">
    <property type="entry name" value="Porins"/>
    <property type="match status" value="1"/>
</dbReference>